<feature type="domain" description="ABC transmembrane type-1" evidence="10">
    <location>
        <begin position="19"/>
        <end position="330"/>
    </location>
</feature>
<dbReference type="InterPro" id="IPR036640">
    <property type="entry name" value="ABC1_TM_sf"/>
</dbReference>
<keyword evidence="2" id="KW-0813">Transport</keyword>
<feature type="transmembrane region" description="Helical" evidence="8">
    <location>
        <begin position="187"/>
        <end position="205"/>
    </location>
</feature>
<dbReference type="InterPro" id="IPR003439">
    <property type="entry name" value="ABC_transporter-like_ATP-bd"/>
</dbReference>
<dbReference type="PROSITE" id="PS50893">
    <property type="entry name" value="ABC_TRANSPORTER_2"/>
    <property type="match status" value="1"/>
</dbReference>
<dbReference type="SMART" id="SM00382">
    <property type="entry name" value="AAA"/>
    <property type="match status" value="1"/>
</dbReference>
<accession>A0A0S7WV35</accession>
<dbReference type="SUPFAM" id="SSF90123">
    <property type="entry name" value="ABC transporter transmembrane region"/>
    <property type="match status" value="1"/>
</dbReference>
<organism evidence="11 12">
    <name type="scientific">candidate division TA06 bacterium DG_24</name>
    <dbReference type="NCBI Taxonomy" id="1703770"/>
    <lineage>
        <taxon>Bacteria</taxon>
        <taxon>Bacteria division TA06</taxon>
    </lineage>
</organism>
<dbReference type="SUPFAM" id="SSF52540">
    <property type="entry name" value="P-loop containing nucleoside triphosphate hydrolases"/>
    <property type="match status" value="1"/>
</dbReference>
<evidence type="ECO:0000313" key="12">
    <source>
        <dbReference type="Proteomes" id="UP000052008"/>
    </source>
</evidence>
<evidence type="ECO:0000256" key="8">
    <source>
        <dbReference type="SAM" id="Phobius"/>
    </source>
</evidence>
<dbReference type="FunFam" id="3.40.50.300:FF:000287">
    <property type="entry name" value="Multidrug ABC transporter ATP-binding protein"/>
    <property type="match status" value="1"/>
</dbReference>
<dbReference type="PANTHER" id="PTHR43394:SF1">
    <property type="entry name" value="ATP-BINDING CASSETTE SUB-FAMILY B MEMBER 10, MITOCHONDRIAL"/>
    <property type="match status" value="1"/>
</dbReference>
<dbReference type="GO" id="GO:0005886">
    <property type="term" value="C:plasma membrane"/>
    <property type="evidence" value="ECO:0007669"/>
    <property type="project" value="UniProtKB-SubCell"/>
</dbReference>
<name>A0A0S7WV35_UNCT6</name>
<dbReference type="CDD" id="cd18552">
    <property type="entry name" value="ABC_6TM_MsbA_like"/>
    <property type="match status" value="1"/>
</dbReference>
<dbReference type="Proteomes" id="UP000052008">
    <property type="component" value="Unassembled WGS sequence"/>
</dbReference>
<feature type="transmembrane region" description="Helical" evidence="8">
    <location>
        <begin position="265"/>
        <end position="288"/>
    </location>
</feature>
<dbReference type="EMBL" id="LIZS01000008">
    <property type="protein sequence ID" value="KPJ54010.1"/>
    <property type="molecule type" value="Genomic_DNA"/>
</dbReference>
<dbReference type="AlphaFoldDB" id="A0A0S7WV35"/>
<evidence type="ECO:0000256" key="5">
    <source>
        <dbReference type="ARBA" id="ARBA00022840"/>
    </source>
</evidence>
<comment type="subcellular location">
    <subcellularLocation>
        <location evidence="1">Cell membrane</location>
        <topology evidence="1">Multi-pass membrane protein</topology>
    </subcellularLocation>
</comment>
<evidence type="ECO:0008006" key="13">
    <source>
        <dbReference type="Google" id="ProtNLM"/>
    </source>
</evidence>
<reference evidence="11 12" key="1">
    <citation type="journal article" date="2015" name="Microbiome">
        <title>Genomic resolution of linkages in carbon, nitrogen, and sulfur cycling among widespread estuary sediment bacteria.</title>
        <authorList>
            <person name="Baker B.J."/>
            <person name="Lazar C.S."/>
            <person name="Teske A.P."/>
            <person name="Dick G.J."/>
        </authorList>
    </citation>
    <scope>NUCLEOTIDE SEQUENCE [LARGE SCALE GENOMIC DNA]</scope>
    <source>
        <strain evidence="11">DG_24</strain>
    </source>
</reference>
<evidence type="ECO:0000256" key="4">
    <source>
        <dbReference type="ARBA" id="ARBA00022741"/>
    </source>
</evidence>
<comment type="caution">
    <text evidence="11">The sequence shown here is derived from an EMBL/GenBank/DDBJ whole genome shotgun (WGS) entry which is preliminary data.</text>
</comment>
<feature type="domain" description="ABC transporter" evidence="9">
    <location>
        <begin position="364"/>
        <end position="598"/>
    </location>
</feature>
<dbReference type="InterPro" id="IPR039421">
    <property type="entry name" value="Type_1_exporter"/>
</dbReference>
<dbReference type="PROSITE" id="PS00211">
    <property type="entry name" value="ABC_TRANSPORTER_1"/>
    <property type="match status" value="1"/>
</dbReference>
<evidence type="ECO:0000259" key="9">
    <source>
        <dbReference type="PROSITE" id="PS50893"/>
    </source>
</evidence>
<protein>
    <recommendedName>
        <fullName evidence="13">ABC transporter ATP-binding protein</fullName>
    </recommendedName>
</protein>
<keyword evidence="5" id="KW-0067">ATP-binding</keyword>
<dbReference type="GO" id="GO:0015421">
    <property type="term" value="F:ABC-type oligopeptide transporter activity"/>
    <property type="evidence" value="ECO:0007669"/>
    <property type="project" value="TreeGrafter"/>
</dbReference>
<dbReference type="InterPro" id="IPR011527">
    <property type="entry name" value="ABC1_TM_dom"/>
</dbReference>
<keyword evidence="6 8" id="KW-1133">Transmembrane helix</keyword>
<dbReference type="InterPro" id="IPR027417">
    <property type="entry name" value="P-loop_NTPase"/>
</dbReference>
<evidence type="ECO:0000256" key="2">
    <source>
        <dbReference type="ARBA" id="ARBA00022448"/>
    </source>
</evidence>
<dbReference type="InterPro" id="IPR003593">
    <property type="entry name" value="AAA+_ATPase"/>
</dbReference>
<dbReference type="STRING" id="1703770.AMJ39_02300"/>
<keyword evidence="4" id="KW-0547">Nucleotide-binding</keyword>
<evidence type="ECO:0000256" key="6">
    <source>
        <dbReference type="ARBA" id="ARBA00022989"/>
    </source>
</evidence>
<dbReference type="PANTHER" id="PTHR43394">
    <property type="entry name" value="ATP-DEPENDENT PERMEASE MDL1, MITOCHONDRIAL"/>
    <property type="match status" value="1"/>
</dbReference>
<proteinExistence type="predicted"/>
<dbReference type="Pfam" id="PF00664">
    <property type="entry name" value="ABC_membrane"/>
    <property type="match status" value="1"/>
</dbReference>
<evidence type="ECO:0000313" key="11">
    <source>
        <dbReference type="EMBL" id="KPJ54010.1"/>
    </source>
</evidence>
<sequence length="607" mass="67507">MSSYLRLLAYLRPYWHLLLLAAVVMAFFALTNGASLTMISPLARLLFLTEAQTQVSQGQSIIDIDFLDALERWIAGLPYAQRLMRLSLAILVIFALKAIFAYWGRFLSVMVEQNVVKDIRDTLYAHLHCLSLSYFQTRRAGVLTSRLTNDVEFVKGAISEGLLALVRESLLASAFLVVVVWASWRLAIVSIIVVPLTVGLIVIVGRKLRQRSKRVQVAMGEMMSVLQETLSGIRVVKAFGMERFEIDKFMERTRSYLRAVTRFEILGLAAPPLTELLGVVAAVVILWYGGHQILVARTLTPDKFLVFLTGSLMLQQPIKRLSNVNRSIQQGLAAAERIFEVLDEQPSPPRKPDGKIVKDFVHSLSFRHVSFEYVPGLPVLRDINMEIAKGESVALVGPSGVGKSTLADLIPRFSDPTEGCVELDSNDLRELDLGSLRSLIGVVTQETILFNDTVWNNIAYGRQGTTEEDVVRAARAAHAHDFILDLPEGYQTVVGERGAKLSGGERQRIAIARAVLKDPAILILDEATSAVDSRSEALIQDAIAHLMRGRTAIVIAHRVSTVRYSDTIVVLEGGRIVERGSHEELMAMSGHYRRLFEMQFGHQQVPR</sequence>
<dbReference type="InterPro" id="IPR017871">
    <property type="entry name" value="ABC_transporter-like_CS"/>
</dbReference>
<evidence type="ECO:0000256" key="7">
    <source>
        <dbReference type="ARBA" id="ARBA00023136"/>
    </source>
</evidence>
<evidence type="ECO:0000259" key="10">
    <source>
        <dbReference type="PROSITE" id="PS50929"/>
    </source>
</evidence>
<gene>
    <name evidence="11" type="ORF">AMJ39_02300</name>
</gene>
<dbReference type="Pfam" id="PF00005">
    <property type="entry name" value="ABC_tran"/>
    <property type="match status" value="1"/>
</dbReference>
<keyword evidence="7 8" id="KW-0472">Membrane</keyword>
<evidence type="ECO:0000256" key="3">
    <source>
        <dbReference type="ARBA" id="ARBA00022692"/>
    </source>
</evidence>
<dbReference type="Gene3D" id="1.20.1560.10">
    <property type="entry name" value="ABC transporter type 1, transmembrane domain"/>
    <property type="match status" value="1"/>
</dbReference>
<dbReference type="GO" id="GO:0016887">
    <property type="term" value="F:ATP hydrolysis activity"/>
    <property type="evidence" value="ECO:0007669"/>
    <property type="project" value="InterPro"/>
</dbReference>
<keyword evidence="3 8" id="KW-0812">Transmembrane</keyword>
<dbReference type="PROSITE" id="PS50929">
    <property type="entry name" value="ABC_TM1F"/>
    <property type="match status" value="1"/>
</dbReference>
<dbReference type="PATRIC" id="fig|1703770.3.peg.698"/>
<dbReference type="GO" id="GO:0005524">
    <property type="term" value="F:ATP binding"/>
    <property type="evidence" value="ECO:0007669"/>
    <property type="project" value="UniProtKB-KW"/>
</dbReference>
<evidence type="ECO:0000256" key="1">
    <source>
        <dbReference type="ARBA" id="ARBA00004651"/>
    </source>
</evidence>
<feature type="transmembrane region" description="Helical" evidence="8">
    <location>
        <begin position="83"/>
        <end position="103"/>
    </location>
</feature>
<dbReference type="Gene3D" id="3.40.50.300">
    <property type="entry name" value="P-loop containing nucleotide triphosphate hydrolases"/>
    <property type="match status" value="1"/>
</dbReference>